<dbReference type="InterPro" id="IPR007341">
    <property type="entry name" value="Transgly_assoc"/>
</dbReference>
<dbReference type="EMBL" id="CP010429">
    <property type="protein sequence ID" value="AKD57697.1"/>
    <property type="molecule type" value="Genomic_DNA"/>
</dbReference>
<evidence type="ECO:0000256" key="1">
    <source>
        <dbReference type="ARBA" id="ARBA00004651"/>
    </source>
</evidence>
<comment type="similarity">
    <text evidence="2">Belongs to the UPF0410 family.</text>
</comment>
<dbReference type="STRING" id="1379870.SD10_25200"/>
<dbReference type="KEGG" id="srd:SD10_25200"/>
<dbReference type="PANTHER" id="PTHR33884:SF3">
    <property type="entry name" value="UPF0410 PROTEIN YMGE"/>
    <property type="match status" value="1"/>
</dbReference>
<dbReference type="RefSeq" id="WP_046577784.1">
    <property type="nucleotide sequence ID" value="NZ_CP010429.1"/>
</dbReference>
<evidence type="ECO:0000313" key="8">
    <source>
        <dbReference type="EMBL" id="AKD57697.1"/>
    </source>
</evidence>
<keyword evidence="5 7" id="KW-1133">Transmembrane helix</keyword>
<accession>A0A0E3V9I6</accession>
<keyword evidence="6 7" id="KW-0472">Membrane</keyword>
<feature type="transmembrane region" description="Helical" evidence="7">
    <location>
        <begin position="57"/>
        <end position="75"/>
    </location>
</feature>
<keyword evidence="4 7" id="KW-0812">Transmembrane</keyword>
<evidence type="ECO:0000313" key="9">
    <source>
        <dbReference type="Proteomes" id="UP000033054"/>
    </source>
</evidence>
<feature type="transmembrane region" description="Helical" evidence="7">
    <location>
        <begin position="27"/>
        <end position="45"/>
    </location>
</feature>
<dbReference type="AlphaFoldDB" id="A0A0E3V9I6"/>
<organism evidence="8 9">
    <name type="scientific">Spirosoma radiotolerans</name>
    <dbReference type="NCBI Taxonomy" id="1379870"/>
    <lineage>
        <taxon>Bacteria</taxon>
        <taxon>Pseudomonadati</taxon>
        <taxon>Bacteroidota</taxon>
        <taxon>Cytophagia</taxon>
        <taxon>Cytophagales</taxon>
        <taxon>Cytophagaceae</taxon>
        <taxon>Spirosoma</taxon>
    </lineage>
</organism>
<name>A0A0E3V9I6_9BACT</name>
<dbReference type="OrthoDB" id="964123at2"/>
<comment type="subcellular location">
    <subcellularLocation>
        <location evidence="1">Cell membrane</location>
        <topology evidence="1">Multi-pass membrane protein</topology>
    </subcellularLocation>
</comment>
<sequence>MGFLYSILIGGIAGYIASRLMDSHNSALVNIILGIVGGFVGGFVARKLGNDPDNDGLFMNLLIAVGGAVLLIFVGRLL</sequence>
<dbReference type="PANTHER" id="PTHR33884">
    <property type="entry name" value="UPF0410 PROTEIN YMGE"/>
    <property type="match status" value="1"/>
</dbReference>
<dbReference type="Pfam" id="PF04226">
    <property type="entry name" value="Transgly_assoc"/>
    <property type="match status" value="1"/>
</dbReference>
<evidence type="ECO:0008006" key="10">
    <source>
        <dbReference type="Google" id="ProtNLM"/>
    </source>
</evidence>
<dbReference type="Proteomes" id="UP000033054">
    <property type="component" value="Chromosome"/>
</dbReference>
<keyword evidence="3" id="KW-1003">Cell membrane</keyword>
<protein>
    <recommendedName>
        <fullName evidence="10">Transglycosylase</fullName>
    </recommendedName>
</protein>
<proteinExistence type="inferred from homology"/>
<evidence type="ECO:0000256" key="6">
    <source>
        <dbReference type="ARBA" id="ARBA00023136"/>
    </source>
</evidence>
<reference evidence="8 9" key="1">
    <citation type="journal article" date="2014" name="Curr. Microbiol.">
        <title>Spirosoma radiotolerans sp. nov., a gamma-radiation-resistant bacterium isolated from gamma ray-irradiated soil.</title>
        <authorList>
            <person name="Lee J.J."/>
            <person name="Srinivasan S."/>
            <person name="Lim S."/>
            <person name="Joe M."/>
            <person name="Im S."/>
            <person name="Bae S.I."/>
            <person name="Park K.R."/>
            <person name="Han J.H."/>
            <person name="Park S.H."/>
            <person name="Joo B.M."/>
            <person name="Park S.J."/>
            <person name="Kim M.K."/>
        </authorList>
    </citation>
    <scope>NUCLEOTIDE SEQUENCE [LARGE SCALE GENOMIC DNA]</scope>
    <source>
        <strain evidence="8 9">DG5A</strain>
    </source>
</reference>
<dbReference type="PATRIC" id="fig|1379870.5.peg.5453"/>
<evidence type="ECO:0000256" key="5">
    <source>
        <dbReference type="ARBA" id="ARBA00022989"/>
    </source>
</evidence>
<evidence type="ECO:0000256" key="3">
    <source>
        <dbReference type="ARBA" id="ARBA00022475"/>
    </source>
</evidence>
<gene>
    <name evidence="8" type="ORF">SD10_25200</name>
</gene>
<keyword evidence="9" id="KW-1185">Reference proteome</keyword>
<evidence type="ECO:0000256" key="2">
    <source>
        <dbReference type="ARBA" id="ARBA00011006"/>
    </source>
</evidence>
<evidence type="ECO:0000256" key="7">
    <source>
        <dbReference type="SAM" id="Phobius"/>
    </source>
</evidence>
<dbReference type="GO" id="GO:0005886">
    <property type="term" value="C:plasma membrane"/>
    <property type="evidence" value="ECO:0007669"/>
    <property type="project" value="UniProtKB-SubCell"/>
</dbReference>
<evidence type="ECO:0000256" key="4">
    <source>
        <dbReference type="ARBA" id="ARBA00022692"/>
    </source>
</evidence>
<dbReference type="HOGENOM" id="CLU_160040_0_0_10"/>